<dbReference type="Pfam" id="PF20122">
    <property type="entry name" value="DUF6512"/>
    <property type="match status" value="1"/>
</dbReference>
<evidence type="ECO:0000313" key="2">
    <source>
        <dbReference type="EMBL" id="GAA6501357.1"/>
    </source>
</evidence>
<keyword evidence="1" id="KW-0472">Membrane</keyword>
<feature type="transmembrane region" description="Helical" evidence="1">
    <location>
        <begin position="106"/>
        <end position="127"/>
    </location>
</feature>
<comment type="caution">
    <text evidence="2">The sequence shown here is derived from an EMBL/GenBank/DDBJ whole genome shotgun (WGS) entry which is preliminary data.</text>
</comment>
<dbReference type="InterPro" id="IPR045407">
    <property type="entry name" value="DUF6512"/>
</dbReference>
<evidence type="ECO:0000313" key="3">
    <source>
        <dbReference type="Proteomes" id="UP001600941"/>
    </source>
</evidence>
<name>A0ABQ0BXU1_9FIRM</name>
<gene>
    <name evidence="2" type="ORF">K340107D12_41730</name>
</gene>
<proteinExistence type="predicted"/>
<reference evidence="2 3" key="1">
    <citation type="submission" date="2024-04" db="EMBL/GenBank/DDBJ databases">
        <title>Defined microbial consortia suppress multidrug-resistant proinflammatory Enterobacteriaceae via ecological control.</title>
        <authorList>
            <person name="Furuichi M."/>
            <person name="Kawaguchi T."/>
            <person name="Pust M."/>
            <person name="Yasuma K."/>
            <person name="Plichta D."/>
            <person name="Hasegawa N."/>
            <person name="Ohya T."/>
            <person name="Bhattarai S."/>
            <person name="Sasajima S."/>
            <person name="Aoto Y."/>
            <person name="Tuganbaev T."/>
            <person name="Yaginuma M."/>
            <person name="Ueda M."/>
            <person name="Okahashi N."/>
            <person name="Amafuji K."/>
            <person name="Kiridooshi Y."/>
            <person name="Sugita K."/>
            <person name="Strazar M."/>
            <person name="Skelly A."/>
            <person name="Suda W."/>
            <person name="Hattori M."/>
            <person name="Nakamoto N."/>
            <person name="Caballero S."/>
            <person name="Norman J."/>
            <person name="Olle B."/>
            <person name="Tanoue T."/>
            <person name="Arita M."/>
            <person name="Bucci V."/>
            <person name="Atarashi K."/>
            <person name="Xavier R."/>
            <person name="Honda K."/>
        </authorList>
    </citation>
    <scope>NUCLEOTIDE SEQUENCE [LARGE SCALE GENOMIC DNA]</scope>
    <source>
        <strain evidence="3">k34-0107-D12</strain>
    </source>
</reference>
<feature type="transmembrane region" description="Helical" evidence="1">
    <location>
        <begin position="7"/>
        <end position="29"/>
    </location>
</feature>
<protein>
    <submittedName>
        <fullName evidence="2">Uncharacterized protein</fullName>
    </submittedName>
</protein>
<sequence>MQQSFKVFTVIGILFTMILGSLSHFFYGWSGDFFLVGLFSPVNESVWEHLKLLFFPALLFMLTERRLLSYRCPDLFCKNLAGLYAGLAAMPALFYGYTLFTKKNYLWADITVFILSVLTTYLLAYALRKTKLSDSLCRILYAVLYLLLAVFTAVSVFFMIK</sequence>
<feature type="transmembrane region" description="Helical" evidence="1">
    <location>
        <begin position="80"/>
        <end position="100"/>
    </location>
</feature>
<feature type="transmembrane region" description="Helical" evidence="1">
    <location>
        <begin position="139"/>
        <end position="160"/>
    </location>
</feature>
<organism evidence="2 3">
    <name type="scientific">Blautia parvula</name>
    <dbReference type="NCBI Taxonomy" id="2877527"/>
    <lineage>
        <taxon>Bacteria</taxon>
        <taxon>Bacillati</taxon>
        <taxon>Bacillota</taxon>
        <taxon>Clostridia</taxon>
        <taxon>Lachnospirales</taxon>
        <taxon>Lachnospiraceae</taxon>
        <taxon>Blautia</taxon>
    </lineage>
</organism>
<keyword evidence="1" id="KW-0812">Transmembrane</keyword>
<dbReference type="RefSeq" id="WP_033140948.1">
    <property type="nucleotide sequence ID" value="NZ_AP031413.1"/>
</dbReference>
<keyword evidence="1" id="KW-1133">Transmembrane helix</keyword>
<feature type="transmembrane region" description="Helical" evidence="1">
    <location>
        <begin position="49"/>
        <end position="68"/>
    </location>
</feature>
<evidence type="ECO:0000256" key="1">
    <source>
        <dbReference type="SAM" id="Phobius"/>
    </source>
</evidence>
<keyword evidence="3" id="KW-1185">Reference proteome</keyword>
<dbReference type="Proteomes" id="UP001600941">
    <property type="component" value="Unassembled WGS sequence"/>
</dbReference>
<accession>A0ABQ0BXU1</accession>
<dbReference type="EMBL" id="BAABZQ010000001">
    <property type="protein sequence ID" value="GAA6501357.1"/>
    <property type="molecule type" value="Genomic_DNA"/>
</dbReference>